<feature type="chain" id="PRO_5037548994" evidence="2">
    <location>
        <begin position="25"/>
        <end position="179"/>
    </location>
</feature>
<dbReference type="SUPFAM" id="SSF48452">
    <property type="entry name" value="TPR-like"/>
    <property type="match status" value="1"/>
</dbReference>
<protein>
    <submittedName>
        <fullName evidence="3">Tetratricopeptide repeat protein</fullName>
    </submittedName>
</protein>
<name>A0A923LLV6_9FIRM</name>
<dbReference type="Gene3D" id="1.25.40.10">
    <property type="entry name" value="Tetratricopeptide repeat domain"/>
    <property type="match status" value="2"/>
</dbReference>
<dbReference type="PROSITE" id="PS51257">
    <property type="entry name" value="PROKAR_LIPOPROTEIN"/>
    <property type="match status" value="1"/>
</dbReference>
<accession>A0A923LLV6</accession>
<evidence type="ECO:0000256" key="2">
    <source>
        <dbReference type="SAM" id="SignalP"/>
    </source>
</evidence>
<dbReference type="PROSITE" id="PS50293">
    <property type="entry name" value="TPR_REGION"/>
    <property type="match status" value="1"/>
</dbReference>
<keyword evidence="2" id="KW-0732">Signal</keyword>
<comment type="caution">
    <text evidence="3">The sequence shown here is derived from an EMBL/GenBank/DDBJ whole genome shotgun (WGS) entry which is preliminary data.</text>
</comment>
<dbReference type="InterPro" id="IPR011990">
    <property type="entry name" value="TPR-like_helical_dom_sf"/>
</dbReference>
<dbReference type="InterPro" id="IPR019734">
    <property type="entry name" value="TPR_rpt"/>
</dbReference>
<keyword evidence="4" id="KW-1185">Reference proteome</keyword>
<evidence type="ECO:0000256" key="1">
    <source>
        <dbReference type="PROSITE-ProRule" id="PRU00339"/>
    </source>
</evidence>
<dbReference type="Proteomes" id="UP000652477">
    <property type="component" value="Unassembled WGS sequence"/>
</dbReference>
<keyword evidence="1" id="KW-0802">TPR repeat</keyword>
<gene>
    <name evidence="3" type="ORF">H8S37_15925</name>
</gene>
<feature type="repeat" description="TPR" evidence="1">
    <location>
        <begin position="53"/>
        <end position="86"/>
    </location>
</feature>
<sequence length="179" mass="20023">MKIRKILPVILVVCMLTGCGNALKDGTKQLEEGNYKKAAESFEEAVQKEEDTAEAYRGLGMALYEQEDYKGALEAFQNALDKGVKETPQLYNLMGISAMQTEDYAGASEYFETGLALADARASEETIDGGLLQEMRYNRIVCAEKSADWDTAKEKIAEYLETYPDDERAVKEAEFLKTR</sequence>
<dbReference type="PROSITE" id="PS50005">
    <property type="entry name" value="TPR"/>
    <property type="match status" value="1"/>
</dbReference>
<reference evidence="3" key="1">
    <citation type="submission" date="2020-08" db="EMBL/GenBank/DDBJ databases">
        <title>Genome public.</title>
        <authorList>
            <person name="Liu C."/>
            <person name="Sun Q."/>
        </authorList>
    </citation>
    <scope>NUCLEOTIDE SEQUENCE</scope>
    <source>
        <strain evidence="3">NSJ-55</strain>
    </source>
</reference>
<organism evidence="3 4">
    <name type="scientific">Mediterraneibacter hominis</name>
    <dbReference type="NCBI Taxonomy" id="2763054"/>
    <lineage>
        <taxon>Bacteria</taxon>
        <taxon>Bacillati</taxon>
        <taxon>Bacillota</taxon>
        <taxon>Clostridia</taxon>
        <taxon>Lachnospirales</taxon>
        <taxon>Lachnospiraceae</taxon>
        <taxon>Mediterraneibacter</taxon>
    </lineage>
</organism>
<proteinExistence type="predicted"/>
<evidence type="ECO:0000313" key="4">
    <source>
        <dbReference type="Proteomes" id="UP000652477"/>
    </source>
</evidence>
<dbReference type="EMBL" id="JACOPF010000005">
    <property type="protein sequence ID" value="MBC5690402.1"/>
    <property type="molecule type" value="Genomic_DNA"/>
</dbReference>
<evidence type="ECO:0000313" key="3">
    <source>
        <dbReference type="EMBL" id="MBC5690402.1"/>
    </source>
</evidence>
<dbReference type="Pfam" id="PF13432">
    <property type="entry name" value="TPR_16"/>
    <property type="match status" value="1"/>
</dbReference>
<feature type="signal peptide" evidence="2">
    <location>
        <begin position="1"/>
        <end position="24"/>
    </location>
</feature>
<dbReference type="AlphaFoldDB" id="A0A923LLV6"/>
<dbReference type="SMART" id="SM00028">
    <property type="entry name" value="TPR"/>
    <property type="match status" value="3"/>
</dbReference>